<dbReference type="InterPro" id="IPR039904">
    <property type="entry name" value="TRANK1"/>
</dbReference>
<evidence type="ECO:0000313" key="7">
    <source>
        <dbReference type="Proteomes" id="UP000683925"/>
    </source>
</evidence>
<organism evidence="6 7">
    <name type="scientific">Paramecium octaurelia</name>
    <dbReference type="NCBI Taxonomy" id="43137"/>
    <lineage>
        <taxon>Eukaryota</taxon>
        <taxon>Sar</taxon>
        <taxon>Alveolata</taxon>
        <taxon>Ciliophora</taxon>
        <taxon>Intramacronucleata</taxon>
        <taxon>Oligohymenophorea</taxon>
        <taxon>Peniculida</taxon>
        <taxon>Parameciidae</taxon>
        <taxon>Paramecium</taxon>
    </lineage>
</organism>
<keyword evidence="3" id="KW-0347">Helicase</keyword>
<dbReference type="Proteomes" id="UP000683925">
    <property type="component" value="Unassembled WGS sequence"/>
</dbReference>
<evidence type="ECO:0000256" key="2">
    <source>
        <dbReference type="ARBA" id="ARBA00022801"/>
    </source>
</evidence>
<evidence type="ECO:0000259" key="5">
    <source>
        <dbReference type="Pfam" id="PF13361"/>
    </source>
</evidence>
<keyword evidence="4" id="KW-0067">ATP-binding</keyword>
<dbReference type="PANTHER" id="PTHR21529:SF4">
    <property type="entry name" value="TPR AND ANKYRIN REPEAT-CONTAINING PROTEIN 1"/>
    <property type="match status" value="1"/>
</dbReference>
<protein>
    <recommendedName>
        <fullName evidence="5">UvrD-like helicase C-terminal domain-containing protein</fullName>
    </recommendedName>
</protein>
<keyword evidence="2" id="KW-0378">Hydrolase</keyword>
<sequence length="2336" mass="276634">MKQNIQKPKFSQVILNQYYKEKAELDSSIKQIQNNINQKFGEKLNVKNIFVLYFQTLNNLNEYRYMGQTLHLEEEIREYLSSLPLYTFFPQRIWDFSFTKQFLSKFQTLKEDEVIRVVVLIKSILQGKFNKQYYQWINATQMQVGSIKFPFQYDFELDCAIESRITMQFQVFPKKYPLMDNSDHPTQFDFIHELIFVELNEGSYQKNPQPYEKYLKAQQSKPNFFTDMKFIQEQDKKKIKYLRVGESTENQFLLFGPRMFKPLLCQGSQFNYNHKLNLWMTIEDEEKYYKKLQQIDELRQNNQMIRKYCYLPSSQQLLTIIKNIPNFRVKLTEEQRNVISYGGDALVIGRSGTGKTTCALLKLFSTDILYKLRIKLDQIKQSSTDIILSQQEQNSQLKTIFVTASPLLACQVKRLYDQLVTNIQNAINTKRQRAKQDQQVNPQSQNIDLEQSTFQIIEALQQNDKDIDDNNQQEVQNDNEIEDEEINEFEKEMGKFNKFSEIQQFPVFLTLRKLLALIDSSLLHSFFKVYGGYQNKLSQWHNESSGLMTLDKNQTAQPFNEDLLYKHISLIDNQEFIETNLQEVTLEVFERVFWPKIVKELKQEYYDVSTFDPTLVWSEICTKIKGHETSHEYPDKYMNFENYSYYHRVLSEVQTKLLYKAFETYERLKQSYGYYDLLDIVNHINYELSQGNDVIESVHYLMLDELQDVPRAVLVLLDRMAEFGLFCCGDNAQNIAKGIGFKFFEVQNCILNYRGSQRRRQSNLTLFDLNINFRSHNQILQLANSVIRVLEICFPYKIDRLKKETSDLTGPKPVVLYTDQPQDLLSYIQEFFTNDRKTVDFGCNQAIIVKDQESKEKLPQELQNALVLTIYEAKGLEFDDVILYNFFNDCTTSVDDWKILNDFEVDSVYMTEEGFKNYQTVHQSEIVTSDYNAQNKLIEIKQLKLRGDLKKIKSVQDSFSEYISLCQDLKQLYVAITRPKKRLIIFDQSIKKRQIMQSIWEKLDVVTIVQKKNIQVSDTQFILEHTVDNQANWKKQGYKMFRLNNYDQAAKCFKFSGDEILAKKSKAYFLATQANIFNENRENYIAAAKLFEEINFPLRAAQCYFSGKEYIKAYEQYKQTDCKGETAESAYFAGYFEEAANLFYQIDDIRRALDCYKKANNWQRIIELLNLHKNEFPIEERMAFLNKFFPSFLQEMTDQIEQQEKEMEEQSLNEEPCIIEEDVQDQSQSFQIENSQINESQQVENPENNLETSQVSIVKQEKQDIIEIDDSESFQVQNEESFDHLSMFDPEDEWLKNKQNSLIKSIATSSVESQFSNVLLLNQPSNVSLLKSRSNIFIKNNVLQQLVQKFQFFSDEFKTHIEKQTHKATLLSNRTGDEKEFDHMINFLYDLDNIDIDTIYLILDLLEQFKSYKLCIYVCNQFKLAQYIGRYLVSLASLYTPLTRNSLKDNYQIIINKLYRKQILQQAAVSQLAINNILESINPVFLQFKFEEHLNLSNSFGITCYKELIGLGYWKTVIYQLNYEHAFNLCKSFNNYSDIVNVIEKVKENRNNKLLSEQEQFNQNKYQYFIDIQDALQTKNSKFNPIFSTTIKYFDNKRQLTQDIIEDIIKNSQIKNSSNLNYTQQLNQIESIILSHLIIQTSGAHEKKKVDLTLLVEITIYFLNQIQLFCKNSNIIDSFAFLYQFSLPQGEIMDHYSQYTLVYLTSGLMQVLHQSQKEVQKDQTQVSQQELKFIDIGFEYVLTPYHVVLKAIYKSFIQTLSDQFFKLSESIKTYYLIYEKIGEKQQYSQIVYRNHFLPIFQQLYYLEQKQKNVLPIIFLPKTVNLQKFKNFNDSPIRNMEIDRHSSSILNQIKSLHQLDFTKILIKTNIRNPNLPSQIKQFLINESISLLQKPQDKLSHQKVILAINILNYVNELPLAIFTLQQMKKPILINPYIKYMEFLECQEYNITDDLFGCFAEFSADLQSQLYLDEWLYHLIRVGLTILVSILEEKKLQICIPYIYVEFLKEVEDHKIQSPIFKIQNEELLVEYLYLLGQFLDNCNSEHYEYHANLLLIIFIINLPVLTKEAIEQIGKIIEFDSKYKFYQRLKLIILKDLQVRQNEYIKPNHSLFINHYLDLPITNLQIVNKYNQNQLEQLYNTCLQNWERYQNQSDTIKQNGLNLMRKWLNHKQFLAKSKYLQKPVPKFQLQTYIVKFQQFYQLKLQQLYKNLNNKDIKTENNIKEAFAIQEDILNQRHGAVDSIDLHFCNSLLEKLSQLNLEILKGVNVSQQLIELSNELVGWKENIKTNQDLQDELFTRNKELLAIKWKNLKSGIKLKKRVVKKVEMQTIQEEEEEQQ</sequence>
<feature type="domain" description="UvrD-like helicase C-terminal" evidence="5">
    <location>
        <begin position="856"/>
        <end position="985"/>
    </location>
</feature>
<proteinExistence type="predicted"/>
<gene>
    <name evidence="6" type="ORF">POCTA_138.1.T0170162</name>
</gene>
<evidence type="ECO:0000256" key="3">
    <source>
        <dbReference type="ARBA" id="ARBA00022806"/>
    </source>
</evidence>
<keyword evidence="1" id="KW-0547">Nucleotide-binding</keyword>
<dbReference type="InterPro" id="IPR014017">
    <property type="entry name" value="DNA_helicase_UvrD-like_C"/>
</dbReference>
<name>A0A8S1T2T7_PAROT</name>
<dbReference type="Pfam" id="PF13361">
    <property type="entry name" value="UvrD_C"/>
    <property type="match status" value="1"/>
</dbReference>
<dbReference type="GO" id="GO:0016787">
    <property type="term" value="F:hydrolase activity"/>
    <property type="evidence" value="ECO:0007669"/>
    <property type="project" value="UniProtKB-KW"/>
</dbReference>
<accession>A0A8S1T2T7</accession>
<evidence type="ECO:0000256" key="1">
    <source>
        <dbReference type="ARBA" id="ARBA00022741"/>
    </source>
</evidence>
<dbReference type="PANTHER" id="PTHR21529">
    <property type="entry name" value="MAMMARY TURMOR VIRUS RECEPTOR HOMOLOG 1, 2 MTVR1, 2"/>
    <property type="match status" value="1"/>
</dbReference>
<keyword evidence="7" id="KW-1185">Reference proteome</keyword>
<dbReference type="GO" id="GO:0005524">
    <property type="term" value="F:ATP binding"/>
    <property type="evidence" value="ECO:0007669"/>
    <property type="project" value="UniProtKB-KW"/>
</dbReference>
<evidence type="ECO:0000313" key="6">
    <source>
        <dbReference type="EMBL" id="CAD8145304.1"/>
    </source>
</evidence>
<dbReference type="GO" id="GO:0004386">
    <property type="term" value="F:helicase activity"/>
    <property type="evidence" value="ECO:0007669"/>
    <property type="project" value="UniProtKB-KW"/>
</dbReference>
<comment type="caution">
    <text evidence="6">The sequence shown here is derived from an EMBL/GenBank/DDBJ whole genome shotgun (WGS) entry which is preliminary data.</text>
</comment>
<dbReference type="OrthoDB" id="3156807at2759"/>
<dbReference type="EMBL" id="CAJJDP010000017">
    <property type="protein sequence ID" value="CAD8145304.1"/>
    <property type="molecule type" value="Genomic_DNA"/>
</dbReference>
<dbReference type="OMA" id="ANNWQRI"/>
<evidence type="ECO:0000256" key="4">
    <source>
        <dbReference type="ARBA" id="ARBA00022840"/>
    </source>
</evidence>
<reference evidence="6" key="1">
    <citation type="submission" date="2021-01" db="EMBL/GenBank/DDBJ databases">
        <authorList>
            <consortium name="Genoscope - CEA"/>
            <person name="William W."/>
        </authorList>
    </citation>
    <scope>NUCLEOTIDE SEQUENCE</scope>
</reference>